<keyword evidence="2" id="KW-0805">Transcription regulation</keyword>
<dbReference type="GO" id="GO:0005634">
    <property type="term" value="C:nucleus"/>
    <property type="evidence" value="ECO:0007669"/>
    <property type="project" value="UniProtKB-SubCell"/>
</dbReference>
<dbReference type="CDD" id="cd00076">
    <property type="entry name" value="HFD_SF"/>
    <property type="match status" value="1"/>
</dbReference>
<keyword evidence="3" id="KW-0804">Transcription</keyword>
<dbReference type="STRING" id="150374.A0A0M8MRJ2"/>
<dbReference type="InterPro" id="IPR006565">
    <property type="entry name" value="BTP"/>
</dbReference>
<evidence type="ECO:0000256" key="5">
    <source>
        <dbReference type="SAM" id="MobiDB-lite"/>
    </source>
</evidence>
<keyword evidence="7" id="KW-0396">Initiation factor</keyword>
<feature type="region of interest" description="Disordered" evidence="5">
    <location>
        <begin position="212"/>
        <end position="294"/>
    </location>
</feature>
<evidence type="ECO:0000256" key="1">
    <source>
        <dbReference type="ARBA" id="ARBA00004123"/>
    </source>
</evidence>
<dbReference type="Pfam" id="PF07524">
    <property type="entry name" value="Bromo_TP"/>
    <property type="match status" value="1"/>
</dbReference>
<feature type="compositionally biased region" description="Low complexity" evidence="5">
    <location>
        <begin position="272"/>
        <end position="283"/>
    </location>
</feature>
<dbReference type="EMBL" id="LGSR01000029">
    <property type="protein sequence ID" value="KOS16938.1"/>
    <property type="molecule type" value="Genomic_DNA"/>
</dbReference>
<dbReference type="Proteomes" id="UP000053831">
    <property type="component" value="Unassembled WGS sequence"/>
</dbReference>
<dbReference type="InterPro" id="IPR009072">
    <property type="entry name" value="Histone-fold"/>
</dbReference>
<dbReference type="GO" id="GO:0046982">
    <property type="term" value="F:protein heterodimerization activity"/>
    <property type="evidence" value="ECO:0007669"/>
    <property type="project" value="InterPro"/>
</dbReference>
<evidence type="ECO:0000256" key="4">
    <source>
        <dbReference type="ARBA" id="ARBA00023242"/>
    </source>
</evidence>
<dbReference type="Gene3D" id="1.10.20.10">
    <property type="entry name" value="Histone, subunit A"/>
    <property type="match status" value="1"/>
</dbReference>
<feature type="domain" description="Bromodomain associated" evidence="6">
    <location>
        <begin position="5"/>
        <end position="83"/>
    </location>
</feature>
<keyword evidence="4" id="KW-0539">Nucleus</keyword>
<comment type="caution">
    <text evidence="7">The sequence shown here is derived from an EMBL/GenBank/DDBJ whole genome shotgun (WGS) entry which is preliminary data.</text>
</comment>
<name>A0A0M8MRJ2_ESCWE</name>
<protein>
    <submittedName>
        <fullName evidence="7">Transcription initiation factor TFIID subunit 3</fullName>
    </submittedName>
</protein>
<dbReference type="GO" id="GO:0003743">
    <property type="term" value="F:translation initiation factor activity"/>
    <property type="evidence" value="ECO:0007669"/>
    <property type="project" value="UniProtKB-KW"/>
</dbReference>
<dbReference type="OrthoDB" id="5402929at2759"/>
<gene>
    <name evidence="7" type="ORF">ESCO_004818</name>
</gene>
<keyword evidence="7" id="KW-0648">Protein biosynthesis</keyword>
<evidence type="ECO:0000313" key="8">
    <source>
        <dbReference type="Proteomes" id="UP000053831"/>
    </source>
</evidence>
<reference evidence="7 8" key="1">
    <citation type="submission" date="2015-07" db="EMBL/GenBank/DDBJ databases">
        <title>The genome of the fungus Escovopsis weberi, a specialized disease agent of ant agriculture.</title>
        <authorList>
            <person name="de Man T.J."/>
            <person name="Stajich J.E."/>
            <person name="Kubicek C.P."/>
            <person name="Chenthamara K."/>
            <person name="Atanasova L."/>
            <person name="Druzhinina I.S."/>
            <person name="Birnbaum S."/>
            <person name="Barribeau S.M."/>
            <person name="Teiling C."/>
            <person name="Suen G."/>
            <person name="Currie C."/>
            <person name="Gerardo N.M."/>
        </authorList>
    </citation>
    <scope>NUCLEOTIDE SEQUENCE [LARGE SCALE GENOMIC DNA]</scope>
</reference>
<evidence type="ECO:0000256" key="2">
    <source>
        <dbReference type="ARBA" id="ARBA00023015"/>
    </source>
</evidence>
<keyword evidence="8" id="KW-1185">Reference proteome</keyword>
<sequence>MSSPSSIFHAFLRPSILQILRATGYHSTRPSVLDSLTDLAARYLLLLCEKTAGNALNNHGDPGDFDVVDIRLALQEVGALPPEKVSLGKPSRKFQEQRSGSEGQDEEDGEEEEEAEEEEEEEEEEDEHEDLRGVEEFIQWFSGARMKEMMQMGSGDGESDATDYLTVLKKKHSKTGDDAKWQGTIFGRCHDSTGEILVEGGLVTSIEEWIASRKPTMRPGLANVPAIDQDPGRHENGGQGAEEDDRNGTHSQNHDEDDGGDENGDKMDDGGSRQLSSGLSSVGDRIGEDEMDLT</sequence>
<evidence type="ECO:0000259" key="6">
    <source>
        <dbReference type="SMART" id="SM00576"/>
    </source>
</evidence>
<dbReference type="SMART" id="SM00576">
    <property type="entry name" value="BTP"/>
    <property type="match status" value="1"/>
</dbReference>
<feature type="compositionally biased region" description="Acidic residues" evidence="5">
    <location>
        <begin position="103"/>
        <end position="128"/>
    </location>
</feature>
<proteinExistence type="predicted"/>
<evidence type="ECO:0000313" key="7">
    <source>
        <dbReference type="EMBL" id="KOS16938.1"/>
    </source>
</evidence>
<feature type="region of interest" description="Disordered" evidence="5">
    <location>
        <begin position="82"/>
        <end position="133"/>
    </location>
</feature>
<organism evidence="7 8">
    <name type="scientific">Escovopsis weberi</name>
    <dbReference type="NCBI Taxonomy" id="150374"/>
    <lineage>
        <taxon>Eukaryota</taxon>
        <taxon>Fungi</taxon>
        <taxon>Dikarya</taxon>
        <taxon>Ascomycota</taxon>
        <taxon>Pezizomycotina</taxon>
        <taxon>Sordariomycetes</taxon>
        <taxon>Hypocreomycetidae</taxon>
        <taxon>Hypocreales</taxon>
        <taxon>Hypocreaceae</taxon>
        <taxon>Escovopsis</taxon>
    </lineage>
</organism>
<dbReference type="AlphaFoldDB" id="A0A0M8MRJ2"/>
<comment type="subcellular location">
    <subcellularLocation>
        <location evidence="1">Nucleus</location>
    </subcellularLocation>
</comment>
<evidence type="ECO:0000256" key="3">
    <source>
        <dbReference type="ARBA" id="ARBA00023163"/>
    </source>
</evidence>
<accession>A0A0M8MRJ2</accession>